<keyword evidence="4" id="KW-1185">Reference proteome</keyword>
<reference evidence="3" key="1">
    <citation type="submission" date="2023-11" db="EMBL/GenBank/DDBJ databases">
        <title>Genome assemblies of two species of porcelain crab, Petrolisthes cinctipes and Petrolisthes manimaculis (Anomura: Porcellanidae).</title>
        <authorList>
            <person name="Angst P."/>
        </authorList>
    </citation>
    <scope>NUCLEOTIDE SEQUENCE</scope>
    <source>
        <strain evidence="3">PB745_02</strain>
        <tissue evidence="3">Gill</tissue>
    </source>
</reference>
<protein>
    <submittedName>
        <fullName evidence="3">Uncharacterized protein</fullName>
    </submittedName>
</protein>
<dbReference type="AlphaFoldDB" id="A0AAE1U6G0"/>
<keyword evidence="2" id="KW-1133">Transmembrane helix</keyword>
<sequence length="329" mass="38288">MCTSKVTEYEELIIAVNTRKLQLQFLQDCLEEQVIPRSLRPAIFRQTNSPFPDSAKYTLKDSIQQAKRDIENLYYRLRLSIRTLKQQLPQDLLQVLMETASNKCEKETHHIEIKTSLPPSTRPHPTFRQLERCIRWSDSVQSSFVKDIHLYLQFHHDDFTALTHAQEGQVRPRPASTETGELQDEQPLPPPVPSLTSDRFTTRQSPQVQTQTRQSPDQLRRESEGTHWTPESPRSEDPISLRFGGDEEELEDELNETPEHRTFHDHNYDPYHGTWPVAVERRVLLWLIVAFLIIVTIVILVLLVIIFRLKMALACLVQKICCNKTLCCN</sequence>
<feature type="region of interest" description="Disordered" evidence="1">
    <location>
        <begin position="165"/>
        <end position="250"/>
    </location>
</feature>
<dbReference type="Proteomes" id="UP001292094">
    <property type="component" value="Unassembled WGS sequence"/>
</dbReference>
<evidence type="ECO:0000256" key="1">
    <source>
        <dbReference type="SAM" id="MobiDB-lite"/>
    </source>
</evidence>
<keyword evidence="2" id="KW-0812">Transmembrane</keyword>
<comment type="caution">
    <text evidence="3">The sequence shown here is derived from an EMBL/GenBank/DDBJ whole genome shotgun (WGS) entry which is preliminary data.</text>
</comment>
<feature type="compositionally biased region" description="Polar residues" evidence="1">
    <location>
        <begin position="194"/>
        <end position="217"/>
    </location>
</feature>
<gene>
    <name evidence="3" type="ORF">Pmani_018679</name>
</gene>
<evidence type="ECO:0000256" key="2">
    <source>
        <dbReference type="SAM" id="Phobius"/>
    </source>
</evidence>
<organism evidence="3 4">
    <name type="scientific">Petrolisthes manimaculis</name>
    <dbReference type="NCBI Taxonomy" id="1843537"/>
    <lineage>
        <taxon>Eukaryota</taxon>
        <taxon>Metazoa</taxon>
        <taxon>Ecdysozoa</taxon>
        <taxon>Arthropoda</taxon>
        <taxon>Crustacea</taxon>
        <taxon>Multicrustacea</taxon>
        <taxon>Malacostraca</taxon>
        <taxon>Eumalacostraca</taxon>
        <taxon>Eucarida</taxon>
        <taxon>Decapoda</taxon>
        <taxon>Pleocyemata</taxon>
        <taxon>Anomura</taxon>
        <taxon>Galatheoidea</taxon>
        <taxon>Porcellanidae</taxon>
        <taxon>Petrolisthes</taxon>
    </lineage>
</organism>
<dbReference type="EMBL" id="JAWZYT010001726">
    <property type="protein sequence ID" value="KAK4309681.1"/>
    <property type="molecule type" value="Genomic_DNA"/>
</dbReference>
<feature type="transmembrane region" description="Helical" evidence="2">
    <location>
        <begin position="283"/>
        <end position="309"/>
    </location>
</feature>
<keyword evidence="2" id="KW-0472">Membrane</keyword>
<accession>A0AAE1U6G0</accession>
<proteinExistence type="predicted"/>
<name>A0AAE1U6G0_9EUCA</name>
<evidence type="ECO:0000313" key="4">
    <source>
        <dbReference type="Proteomes" id="UP001292094"/>
    </source>
</evidence>
<evidence type="ECO:0000313" key="3">
    <source>
        <dbReference type="EMBL" id="KAK4309681.1"/>
    </source>
</evidence>